<comment type="caution">
    <text evidence="2">The sequence shown here is derived from an EMBL/GenBank/DDBJ whole genome shotgun (WGS) entry which is preliminary data.</text>
</comment>
<keyword evidence="1" id="KW-0732">Signal</keyword>
<evidence type="ECO:0000313" key="2">
    <source>
        <dbReference type="EMBL" id="MFD1454366.1"/>
    </source>
</evidence>
<name>A0ABW4D1A9_9LACO</name>
<sequence>MTKVKAMMTKVMLGAMTVATLLGTSAGASAATTATATATAPRIERTTIQFNSRPNTTVQVVKIKLHKPTTTKQISNQVQTAVDASALNLDRQHTDSQLK</sequence>
<protein>
    <submittedName>
        <fullName evidence="2">Uncharacterized protein</fullName>
    </submittedName>
</protein>
<keyword evidence="3" id="KW-1185">Reference proteome</keyword>
<dbReference type="Proteomes" id="UP001597189">
    <property type="component" value="Unassembled WGS sequence"/>
</dbReference>
<organism evidence="2 3">
    <name type="scientific">Levilactobacillus lanxiensis</name>
    <dbReference type="NCBI Taxonomy" id="2799568"/>
    <lineage>
        <taxon>Bacteria</taxon>
        <taxon>Bacillati</taxon>
        <taxon>Bacillota</taxon>
        <taxon>Bacilli</taxon>
        <taxon>Lactobacillales</taxon>
        <taxon>Lactobacillaceae</taxon>
        <taxon>Levilactobacillus</taxon>
    </lineage>
</organism>
<accession>A0ABW4D1A9</accession>
<proteinExistence type="predicted"/>
<feature type="chain" id="PRO_5045221991" evidence="1">
    <location>
        <begin position="31"/>
        <end position="99"/>
    </location>
</feature>
<evidence type="ECO:0000256" key="1">
    <source>
        <dbReference type="SAM" id="SignalP"/>
    </source>
</evidence>
<dbReference type="EMBL" id="JBHTOD010000001">
    <property type="protein sequence ID" value="MFD1454366.1"/>
    <property type="molecule type" value="Genomic_DNA"/>
</dbReference>
<reference evidence="3" key="1">
    <citation type="journal article" date="2019" name="Int. J. Syst. Evol. Microbiol.">
        <title>The Global Catalogue of Microorganisms (GCM) 10K type strain sequencing project: providing services to taxonomists for standard genome sequencing and annotation.</title>
        <authorList>
            <consortium name="The Broad Institute Genomics Platform"/>
            <consortium name="The Broad Institute Genome Sequencing Center for Infectious Disease"/>
            <person name="Wu L."/>
            <person name="Ma J."/>
        </authorList>
    </citation>
    <scope>NUCLEOTIDE SEQUENCE [LARGE SCALE GENOMIC DNA]</scope>
    <source>
        <strain evidence="3">CCM 8979</strain>
    </source>
</reference>
<feature type="signal peptide" evidence="1">
    <location>
        <begin position="1"/>
        <end position="30"/>
    </location>
</feature>
<gene>
    <name evidence="2" type="ORF">ACFQ44_01570</name>
</gene>
<dbReference type="RefSeq" id="WP_203642361.1">
    <property type="nucleotide sequence ID" value="NZ_BOLN01000001.1"/>
</dbReference>
<evidence type="ECO:0000313" key="3">
    <source>
        <dbReference type="Proteomes" id="UP001597189"/>
    </source>
</evidence>